<organism evidence="3 4">
    <name type="scientific">Actinacidiphila acididurans</name>
    <dbReference type="NCBI Taxonomy" id="2784346"/>
    <lineage>
        <taxon>Bacteria</taxon>
        <taxon>Bacillati</taxon>
        <taxon>Actinomycetota</taxon>
        <taxon>Actinomycetes</taxon>
        <taxon>Kitasatosporales</taxon>
        <taxon>Streptomycetaceae</taxon>
        <taxon>Actinacidiphila</taxon>
    </lineage>
</organism>
<dbReference type="InterPro" id="IPR007210">
    <property type="entry name" value="ABC_Gly_betaine_transp_sub-bd"/>
</dbReference>
<dbReference type="PROSITE" id="PS51257">
    <property type="entry name" value="PROKAR_LIPOPROTEIN"/>
    <property type="match status" value="1"/>
</dbReference>
<sequence length="338" mass="34609">MTTARKRRTAAAALLLAACAGGCVTGCGQSLEQRARAHASAGTGGGAHGALVVGSAGFTESAVLAQLYAHVLAAAGHPVAVRTVQTRELYEPALENGRIDVVPEYAATLAEFLNTKTHGPKAAPVASPDLPVTMAALGRLAVPRGLKVLPAGQAADRNAFAVSKKFAAAHHLKTLSDLGAAKLKIKLAAGDECADRRFCEPGLKSVYGIDITSVDPKGVATAQSKQAVADGTDQMVLTTTTDATLDTYGLVLLADDKRLQNADNVVPVVNARTAGDPSVAAALGRLTAVLTTADLAALDRKVDAERLKPADVAASWVKSKGLADRTSYYAPPTGGQST</sequence>
<evidence type="ECO:0000313" key="4">
    <source>
        <dbReference type="Proteomes" id="UP000749040"/>
    </source>
</evidence>
<reference evidence="3 4" key="1">
    <citation type="submission" date="2021-01" db="EMBL/GenBank/DDBJ databases">
        <title>Streptomyces acididurans sp. nov., isolated from a peat swamp forest soil.</title>
        <authorList>
            <person name="Chantavorakit T."/>
            <person name="Duangmal K."/>
        </authorList>
    </citation>
    <scope>NUCLEOTIDE SEQUENCE [LARGE SCALE GENOMIC DNA]</scope>
    <source>
        <strain evidence="3 4">KK5PA1</strain>
    </source>
</reference>
<dbReference type="EMBL" id="JADKYB010000005">
    <property type="protein sequence ID" value="MBM9505207.1"/>
    <property type="molecule type" value="Genomic_DNA"/>
</dbReference>
<feature type="domain" description="ABC-type glycine betaine transport system substrate-binding" evidence="2">
    <location>
        <begin position="51"/>
        <end position="318"/>
    </location>
</feature>
<dbReference type="SUPFAM" id="SSF53850">
    <property type="entry name" value="Periplasmic binding protein-like II"/>
    <property type="match status" value="1"/>
</dbReference>
<dbReference type="RefSeq" id="WP_205357058.1">
    <property type="nucleotide sequence ID" value="NZ_JADKYB010000005.1"/>
</dbReference>
<gene>
    <name evidence="3" type="ORF">ITX44_11755</name>
</gene>
<name>A0ABS2TQU3_9ACTN</name>
<evidence type="ECO:0000259" key="2">
    <source>
        <dbReference type="Pfam" id="PF04069"/>
    </source>
</evidence>
<dbReference type="Pfam" id="PF04069">
    <property type="entry name" value="OpuAC"/>
    <property type="match status" value="1"/>
</dbReference>
<protein>
    <submittedName>
        <fullName evidence="3">ABC transporter substrate-binding protein</fullName>
    </submittedName>
</protein>
<dbReference type="CDD" id="cd13606">
    <property type="entry name" value="PBP2_ProX_like"/>
    <property type="match status" value="1"/>
</dbReference>
<evidence type="ECO:0000256" key="1">
    <source>
        <dbReference type="SAM" id="SignalP"/>
    </source>
</evidence>
<dbReference type="Gene3D" id="3.40.190.10">
    <property type="entry name" value="Periplasmic binding protein-like II"/>
    <property type="match status" value="1"/>
</dbReference>
<evidence type="ECO:0000313" key="3">
    <source>
        <dbReference type="EMBL" id="MBM9505207.1"/>
    </source>
</evidence>
<comment type="caution">
    <text evidence="3">The sequence shown here is derived from an EMBL/GenBank/DDBJ whole genome shotgun (WGS) entry which is preliminary data.</text>
</comment>
<dbReference type="Gene3D" id="3.40.190.120">
    <property type="entry name" value="Osmoprotection protein (prox), domain 2"/>
    <property type="match status" value="1"/>
</dbReference>
<dbReference type="Proteomes" id="UP000749040">
    <property type="component" value="Unassembled WGS sequence"/>
</dbReference>
<keyword evidence="1" id="KW-0732">Signal</keyword>
<feature type="signal peptide" evidence="1">
    <location>
        <begin position="1"/>
        <end position="22"/>
    </location>
</feature>
<feature type="chain" id="PRO_5046229756" evidence="1">
    <location>
        <begin position="23"/>
        <end position="338"/>
    </location>
</feature>
<proteinExistence type="predicted"/>
<accession>A0ABS2TQU3</accession>
<keyword evidence="4" id="KW-1185">Reference proteome</keyword>